<organism evidence="1 2">
    <name type="scientific">Paenarthrobacter ureafaciens</name>
    <dbReference type="NCBI Taxonomy" id="37931"/>
    <lineage>
        <taxon>Bacteria</taxon>
        <taxon>Bacillati</taxon>
        <taxon>Actinomycetota</taxon>
        <taxon>Actinomycetes</taxon>
        <taxon>Micrococcales</taxon>
        <taxon>Micrococcaceae</taxon>
        <taxon>Paenarthrobacter</taxon>
    </lineage>
</organism>
<protein>
    <submittedName>
        <fullName evidence="1">Uncharacterized protein</fullName>
    </submittedName>
</protein>
<dbReference type="Proteomes" id="UP001163293">
    <property type="component" value="Chromosome"/>
</dbReference>
<dbReference type="AlphaFoldDB" id="A0AAX3EI99"/>
<name>A0AAX3EI99_PAEUR</name>
<gene>
    <name evidence="1" type="ORF">NL394_21615</name>
</gene>
<evidence type="ECO:0000313" key="2">
    <source>
        <dbReference type="Proteomes" id="UP001163293"/>
    </source>
</evidence>
<proteinExistence type="predicted"/>
<evidence type="ECO:0000313" key="1">
    <source>
        <dbReference type="EMBL" id="UYV97591.1"/>
    </source>
</evidence>
<sequence length="56" mass="5963">MLLRPGAQQTGVPADRPSLAYLVMAYGDNPFNGVLPLGGQTRRDGITVTDICAMRS</sequence>
<keyword evidence="2" id="KW-1185">Reference proteome</keyword>
<reference evidence="1" key="1">
    <citation type="submission" date="2022-07" db="EMBL/GenBank/DDBJ databases">
        <authorList>
            <person name="Wu T."/>
        </authorList>
    </citation>
    <scope>NUCLEOTIDE SEQUENCE</scope>
    <source>
        <strain evidence="1">SD-1</strain>
    </source>
</reference>
<accession>A0AAX3EI99</accession>
<dbReference type="RefSeq" id="WP_168529584.1">
    <property type="nucleotide sequence ID" value="NZ_CP101180.1"/>
</dbReference>
<dbReference type="EMBL" id="CP101185">
    <property type="protein sequence ID" value="UYV97591.1"/>
    <property type="molecule type" value="Genomic_DNA"/>
</dbReference>